<keyword evidence="1" id="KW-0460">Magnesium</keyword>
<proteinExistence type="predicted"/>
<accession>A0A6L7HTM8</accession>
<dbReference type="PANTHER" id="PTHR43777">
    <property type="entry name" value="MOLYBDENUM COFACTOR CYTIDYLYLTRANSFERASE"/>
    <property type="match status" value="1"/>
</dbReference>
<dbReference type="PANTHER" id="PTHR43777:SF1">
    <property type="entry name" value="MOLYBDENUM COFACTOR CYTIDYLYLTRANSFERASE"/>
    <property type="match status" value="1"/>
</dbReference>
<name>A0A6L7HTM8_9GAMM</name>
<feature type="compositionally biased region" description="Basic residues" evidence="2">
    <location>
        <begin position="1"/>
        <end position="10"/>
    </location>
</feature>
<organism evidence="4 5">
    <name type="scientific">Shewanella insulae</name>
    <dbReference type="NCBI Taxonomy" id="2681496"/>
    <lineage>
        <taxon>Bacteria</taxon>
        <taxon>Pseudomonadati</taxon>
        <taxon>Pseudomonadota</taxon>
        <taxon>Gammaproteobacteria</taxon>
        <taxon>Alteromonadales</taxon>
        <taxon>Shewanellaceae</taxon>
        <taxon>Shewanella</taxon>
    </lineage>
</organism>
<evidence type="ECO:0000256" key="2">
    <source>
        <dbReference type="SAM" id="MobiDB-lite"/>
    </source>
</evidence>
<dbReference type="SUPFAM" id="SSF53448">
    <property type="entry name" value="Nucleotide-diphospho-sugar transferases"/>
    <property type="match status" value="1"/>
</dbReference>
<reference evidence="4 5" key="1">
    <citation type="submission" date="2019-12" db="EMBL/GenBank/DDBJ databases">
        <title>Shewanella insulae sp. nov., isolated from a tidal flat.</title>
        <authorList>
            <person name="Yoon J.-H."/>
        </authorList>
    </citation>
    <scope>NUCLEOTIDE SEQUENCE [LARGE SCALE GENOMIC DNA]</scope>
    <source>
        <strain evidence="4 5">JBTF-M18</strain>
    </source>
</reference>
<keyword evidence="4" id="KW-0808">Transferase</keyword>
<protein>
    <submittedName>
        <fullName evidence="4">NTP transferase domain-containing protein</fullName>
    </submittedName>
</protein>
<evidence type="ECO:0000259" key="3">
    <source>
        <dbReference type="Pfam" id="PF12804"/>
    </source>
</evidence>
<gene>
    <name evidence="4" type="ORF">GNT65_03010</name>
</gene>
<dbReference type="AlphaFoldDB" id="A0A6L7HTM8"/>
<evidence type="ECO:0000313" key="4">
    <source>
        <dbReference type="EMBL" id="MXR67646.1"/>
    </source>
</evidence>
<dbReference type="Gene3D" id="3.90.550.10">
    <property type="entry name" value="Spore Coat Polysaccharide Biosynthesis Protein SpsA, Chain A"/>
    <property type="match status" value="1"/>
</dbReference>
<dbReference type="Proteomes" id="UP000474778">
    <property type="component" value="Unassembled WGS sequence"/>
</dbReference>
<evidence type="ECO:0000256" key="1">
    <source>
        <dbReference type="ARBA" id="ARBA00022842"/>
    </source>
</evidence>
<comment type="caution">
    <text evidence="4">The sequence shown here is derived from an EMBL/GenBank/DDBJ whole genome shotgun (WGS) entry which is preliminary data.</text>
</comment>
<feature type="domain" description="MobA-like NTP transferase" evidence="3">
    <location>
        <begin position="91"/>
        <end position="230"/>
    </location>
</feature>
<evidence type="ECO:0000313" key="5">
    <source>
        <dbReference type="Proteomes" id="UP000474778"/>
    </source>
</evidence>
<sequence>MSRRAARRQAGRPQRGDGVKPDTCIQGKVMIALLAAGESRRFGGVKLAQSLTNDDLASDDLIANDLASASSEPKPTESKSIVALSVASPSQTTLIGHQFHALSEVAARLGASLCVITGAHHETVASCLPPSAKLVHNPDWQGGLGHSIAAAAKEARAQRAETLLIALGDQLLLGADDYLGLFRARARANTRVCAYYELTLGAPALFHFDDYEALSTLSGDRGAKALLSRRYQQGSLIAMAMEDASVDIDTRSQLMAYLARSKAGAQ</sequence>
<keyword evidence="5" id="KW-1185">Reference proteome</keyword>
<dbReference type="GO" id="GO:0016779">
    <property type="term" value="F:nucleotidyltransferase activity"/>
    <property type="evidence" value="ECO:0007669"/>
    <property type="project" value="UniProtKB-ARBA"/>
</dbReference>
<feature type="region of interest" description="Disordered" evidence="2">
    <location>
        <begin position="1"/>
        <end position="21"/>
    </location>
</feature>
<dbReference type="InterPro" id="IPR025877">
    <property type="entry name" value="MobA-like_NTP_Trfase"/>
</dbReference>
<dbReference type="EMBL" id="WRPA01000001">
    <property type="protein sequence ID" value="MXR67646.1"/>
    <property type="molecule type" value="Genomic_DNA"/>
</dbReference>
<dbReference type="Pfam" id="PF12804">
    <property type="entry name" value="NTP_transf_3"/>
    <property type="match status" value="1"/>
</dbReference>
<dbReference type="InterPro" id="IPR029044">
    <property type="entry name" value="Nucleotide-diphossugar_trans"/>
</dbReference>